<name>A0ACC0CH70_CATRO</name>
<keyword evidence="2" id="KW-1185">Reference proteome</keyword>
<comment type="caution">
    <text evidence="1">The sequence shown here is derived from an EMBL/GenBank/DDBJ whole genome shotgun (WGS) entry which is preliminary data.</text>
</comment>
<protein>
    <submittedName>
        <fullName evidence="1">Uncharacterized protein</fullName>
    </submittedName>
</protein>
<accession>A0ACC0CH70</accession>
<organism evidence="1 2">
    <name type="scientific">Catharanthus roseus</name>
    <name type="common">Madagascar periwinkle</name>
    <name type="synonym">Vinca rosea</name>
    <dbReference type="NCBI Taxonomy" id="4058"/>
    <lineage>
        <taxon>Eukaryota</taxon>
        <taxon>Viridiplantae</taxon>
        <taxon>Streptophyta</taxon>
        <taxon>Embryophyta</taxon>
        <taxon>Tracheophyta</taxon>
        <taxon>Spermatophyta</taxon>
        <taxon>Magnoliopsida</taxon>
        <taxon>eudicotyledons</taxon>
        <taxon>Gunneridae</taxon>
        <taxon>Pentapetalae</taxon>
        <taxon>asterids</taxon>
        <taxon>lamiids</taxon>
        <taxon>Gentianales</taxon>
        <taxon>Apocynaceae</taxon>
        <taxon>Rauvolfioideae</taxon>
        <taxon>Vinceae</taxon>
        <taxon>Catharanthinae</taxon>
        <taxon>Catharanthus</taxon>
    </lineage>
</organism>
<dbReference type="Proteomes" id="UP001060085">
    <property type="component" value="Linkage Group LG01"/>
</dbReference>
<evidence type="ECO:0000313" key="2">
    <source>
        <dbReference type="Proteomes" id="UP001060085"/>
    </source>
</evidence>
<proteinExistence type="predicted"/>
<gene>
    <name evidence="1" type="ORF">M9H77_05381</name>
</gene>
<sequence length="582" mass="65090">MPPNPKEIKLPKMSSSPPSELSPAGLNPYQNPRNWRFTWEAQSHIPTVKLYLFNPIIRPATQCSDLKVKLIIEQSSLLVSFTNDEAETSLRVPLPNILIDNDSPVHFKAHDDHIEVKLLLLLPVDHPIVTEFGSTSDDFRPLSADSDQKKLSALEEVYFYCRSCSTKLTRPLRSFKELPSVNWQDVADNWFGSCCCSFGGVGEKLVTSYAKSYTCVPGVCLLENTAVLICKDDLIGCESLNWNHRHNDFTQNLASVNVLTQNTPVNRIEQGKTVCLKSGSAGEQGVNGKESHICSEDDDLNKKLEHDAVDKISDRLSGVSLQLQDAEKQVSLVTCSTNGEAKFGNCDTGCCRPSAGSSNEQKPGMDIELLAHQKILLDGFIWNGFMARTSNLSKDVQWVEFLCPHCSCLLGAYPCFHDNSMLDGGVRLFKCQISTCLPGFDSNNCFRRYSWERMFSIQLLESAKEELSFRTVVRDVQTNQPMLQLVLLNPDSWCYTGCCLCTSETAARTHMYPTVKILFSACSKDKEVDSRKLEEQISKNEVEELYMLPSLIKELISLLESANSMYALQTSLQGLLLSSLKR</sequence>
<reference evidence="2" key="1">
    <citation type="journal article" date="2023" name="Nat. Plants">
        <title>Single-cell RNA sequencing provides a high-resolution roadmap for understanding the multicellular compartmentation of specialized metabolism.</title>
        <authorList>
            <person name="Sun S."/>
            <person name="Shen X."/>
            <person name="Li Y."/>
            <person name="Li Y."/>
            <person name="Wang S."/>
            <person name="Li R."/>
            <person name="Zhang H."/>
            <person name="Shen G."/>
            <person name="Guo B."/>
            <person name="Wei J."/>
            <person name="Xu J."/>
            <person name="St-Pierre B."/>
            <person name="Chen S."/>
            <person name="Sun C."/>
        </authorList>
    </citation>
    <scope>NUCLEOTIDE SEQUENCE [LARGE SCALE GENOMIC DNA]</scope>
</reference>
<evidence type="ECO:0000313" key="1">
    <source>
        <dbReference type="EMBL" id="KAI5684153.1"/>
    </source>
</evidence>
<dbReference type="EMBL" id="CM044701">
    <property type="protein sequence ID" value="KAI5684153.1"/>
    <property type="molecule type" value="Genomic_DNA"/>
</dbReference>